<comment type="caution">
    <text evidence="2">The sequence shown here is derived from an EMBL/GenBank/DDBJ whole genome shotgun (WGS) entry which is preliminary data.</text>
</comment>
<gene>
    <name evidence="2" type="ORF">CLOSTMETH_01392</name>
</gene>
<dbReference type="AlphaFoldDB" id="C0EC23"/>
<feature type="transmembrane region" description="Helical" evidence="1">
    <location>
        <begin position="12"/>
        <end position="36"/>
    </location>
</feature>
<reference evidence="2 3" key="2">
    <citation type="submission" date="2009-02" db="EMBL/GenBank/DDBJ databases">
        <title>Draft genome sequence of Clostridium methylpentosum (DSM 5476).</title>
        <authorList>
            <person name="Sudarsanam P."/>
            <person name="Ley R."/>
            <person name="Guruge J."/>
            <person name="Turnbaugh P.J."/>
            <person name="Mahowald M."/>
            <person name="Liep D."/>
            <person name="Gordon J."/>
        </authorList>
    </citation>
    <scope>NUCLEOTIDE SEQUENCE [LARGE SCALE GENOMIC DNA]</scope>
    <source>
        <strain evidence="2 3">DSM 5476</strain>
    </source>
</reference>
<proteinExistence type="predicted"/>
<protein>
    <recommendedName>
        <fullName evidence="4">Tat pathway signal sequence domain protein</fullName>
    </recommendedName>
</protein>
<sequence length="496" mass="55035">MKRYRLSEIPLLTRVTVVCVAGIALSYIPLLILSFFNHPSNDDFVFGLATVRAWRENGSLLSLVSAAVDTTAQVYQQWQGSFAAVFLFTLQPAIFGEGGYALCAPFLLGSLTIGHLLFSHALFVHWLRCSKRVLLLASLPILFCSVQFMPSPAQGIYWWNGAIYYTFFYSLSLILLSLVMRGGRPGGRLRAPVLVGSCLLGFLVGGGNYVTALLCSLILGLAAVYGLIQKNSNLTLISICSLFCLLVAFVLSAVSPGNGVRAACYPGRLGPVEAIQKSFCYAGHYLLEWASPAVLICLVCVALLLLVFERSNLQFRYPLVVLLLSFCLFSAQFTPPCYAMGTEGEQRITDIIYYSFLWFTVLNLFYCGGWLKRKLSSRGCTTFPRKALHWCRQHPAVCSLIAATCFLLSLSVETPTSLSAIRSLSSGQAAQYQMEFNERLAVLNDPFNQNPEFSPYTSVPELLLYGGLTDDPDYEWSNRPMAQYYEKQSIRLKKTE</sequence>
<evidence type="ECO:0008006" key="4">
    <source>
        <dbReference type="Google" id="ProtNLM"/>
    </source>
</evidence>
<feature type="transmembrane region" description="Helical" evidence="1">
    <location>
        <begin position="162"/>
        <end position="180"/>
    </location>
</feature>
<feature type="transmembrane region" description="Helical" evidence="1">
    <location>
        <begin position="351"/>
        <end position="371"/>
    </location>
</feature>
<keyword evidence="1" id="KW-0472">Membrane</keyword>
<feature type="transmembrane region" description="Helical" evidence="1">
    <location>
        <begin position="210"/>
        <end position="228"/>
    </location>
</feature>
<feature type="transmembrane region" description="Helical" evidence="1">
    <location>
        <begin position="289"/>
        <end position="308"/>
    </location>
</feature>
<dbReference type="Pfam" id="PF19528">
    <property type="entry name" value="DUF6056"/>
    <property type="match status" value="1"/>
</dbReference>
<feature type="transmembrane region" description="Helical" evidence="1">
    <location>
        <begin position="235"/>
        <end position="254"/>
    </location>
</feature>
<keyword evidence="3" id="KW-1185">Reference proteome</keyword>
<evidence type="ECO:0000313" key="2">
    <source>
        <dbReference type="EMBL" id="EEG31084.1"/>
    </source>
</evidence>
<dbReference type="EMBL" id="ACEC01000045">
    <property type="protein sequence ID" value="EEG31084.1"/>
    <property type="molecule type" value="Genomic_DNA"/>
</dbReference>
<feature type="transmembrane region" description="Helical" evidence="1">
    <location>
        <begin position="133"/>
        <end position="150"/>
    </location>
</feature>
<reference evidence="2 3" key="1">
    <citation type="submission" date="2009-01" db="EMBL/GenBank/DDBJ databases">
        <authorList>
            <person name="Fulton L."/>
            <person name="Clifton S."/>
            <person name="Fulton B."/>
            <person name="Xu J."/>
            <person name="Minx P."/>
            <person name="Pepin K.H."/>
            <person name="Johnson M."/>
            <person name="Bhonagiri V."/>
            <person name="Nash W.E."/>
            <person name="Mardis E.R."/>
            <person name="Wilson R.K."/>
        </authorList>
    </citation>
    <scope>NUCLEOTIDE SEQUENCE [LARGE SCALE GENOMIC DNA]</scope>
    <source>
        <strain evidence="2 3">DSM 5476</strain>
    </source>
</reference>
<accession>C0EC23</accession>
<name>C0EC23_9FIRM</name>
<organism evidence="2 3">
    <name type="scientific">[Clostridium] methylpentosum DSM 5476</name>
    <dbReference type="NCBI Taxonomy" id="537013"/>
    <lineage>
        <taxon>Bacteria</taxon>
        <taxon>Bacillati</taxon>
        <taxon>Bacillota</taxon>
        <taxon>Clostridia</taxon>
        <taxon>Eubacteriales</taxon>
        <taxon>Oscillospiraceae</taxon>
        <taxon>Oscillospiraceae incertae sedis</taxon>
    </lineage>
</organism>
<evidence type="ECO:0000313" key="3">
    <source>
        <dbReference type="Proteomes" id="UP000003340"/>
    </source>
</evidence>
<dbReference type="InterPro" id="IPR045691">
    <property type="entry name" value="DUF6056"/>
</dbReference>
<evidence type="ECO:0000256" key="1">
    <source>
        <dbReference type="SAM" id="Phobius"/>
    </source>
</evidence>
<dbReference type="Proteomes" id="UP000003340">
    <property type="component" value="Unassembled WGS sequence"/>
</dbReference>
<dbReference type="eggNOG" id="ENOG5032T59">
    <property type="taxonomic scope" value="Bacteria"/>
</dbReference>
<dbReference type="HOGENOM" id="CLU_034627_0_0_9"/>
<feature type="transmembrane region" description="Helical" evidence="1">
    <location>
        <begin position="187"/>
        <end position="204"/>
    </location>
</feature>
<keyword evidence="1" id="KW-1133">Transmembrane helix</keyword>
<dbReference type="STRING" id="537013.CLOSTMETH_01392"/>
<feature type="transmembrane region" description="Helical" evidence="1">
    <location>
        <begin position="315"/>
        <end position="331"/>
    </location>
</feature>
<keyword evidence="1" id="KW-0812">Transmembrane</keyword>
<feature type="transmembrane region" description="Helical" evidence="1">
    <location>
        <begin position="99"/>
        <end position="126"/>
    </location>
</feature>